<name>A0ABU2SZQ7_9ACTN</name>
<dbReference type="EMBL" id="JAVRFE010000002">
    <property type="protein sequence ID" value="MDT0454481.1"/>
    <property type="molecule type" value="Genomic_DNA"/>
</dbReference>
<proteinExistence type="predicted"/>
<protein>
    <submittedName>
        <fullName evidence="5">Ankyrin repeat domain-containing protein</fullName>
    </submittedName>
</protein>
<feature type="compositionally biased region" description="Basic and acidic residues" evidence="4">
    <location>
        <begin position="197"/>
        <end position="225"/>
    </location>
</feature>
<keyword evidence="1" id="KW-0677">Repeat</keyword>
<organism evidence="5 6">
    <name type="scientific">Streptomyces mooreae</name>
    <dbReference type="NCBI Taxonomy" id="3075523"/>
    <lineage>
        <taxon>Bacteria</taxon>
        <taxon>Bacillati</taxon>
        <taxon>Actinomycetota</taxon>
        <taxon>Actinomycetes</taxon>
        <taxon>Kitasatosporales</taxon>
        <taxon>Streptomycetaceae</taxon>
        <taxon>Streptomyces</taxon>
    </lineage>
</organism>
<dbReference type="PROSITE" id="PS50297">
    <property type="entry name" value="ANK_REP_REGION"/>
    <property type="match status" value="3"/>
</dbReference>
<feature type="repeat" description="ANK" evidence="3">
    <location>
        <begin position="109"/>
        <end position="141"/>
    </location>
</feature>
<dbReference type="PANTHER" id="PTHR24171:SF10">
    <property type="entry name" value="ANKYRIN REPEAT DOMAIN-CONTAINING PROTEIN 29-LIKE"/>
    <property type="match status" value="1"/>
</dbReference>
<dbReference type="SMART" id="SM00248">
    <property type="entry name" value="ANK"/>
    <property type="match status" value="5"/>
</dbReference>
<evidence type="ECO:0000313" key="6">
    <source>
        <dbReference type="Proteomes" id="UP001180551"/>
    </source>
</evidence>
<evidence type="ECO:0000256" key="2">
    <source>
        <dbReference type="ARBA" id="ARBA00023043"/>
    </source>
</evidence>
<gene>
    <name evidence="5" type="ORF">RM550_01860</name>
</gene>
<accession>A0ABU2SZQ7</accession>
<evidence type="ECO:0000256" key="4">
    <source>
        <dbReference type="SAM" id="MobiDB-lite"/>
    </source>
</evidence>
<keyword evidence="6" id="KW-1185">Reference proteome</keyword>
<keyword evidence="2 3" id="KW-0040">ANK repeat</keyword>
<dbReference type="Proteomes" id="UP001180551">
    <property type="component" value="Unassembled WGS sequence"/>
</dbReference>
<evidence type="ECO:0000256" key="3">
    <source>
        <dbReference type="PROSITE-ProRule" id="PRU00023"/>
    </source>
</evidence>
<dbReference type="SUPFAM" id="SSF48403">
    <property type="entry name" value="Ankyrin repeat"/>
    <property type="match status" value="1"/>
</dbReference>
<dbReference type="InterPro" id="IPR002110">
    <property type="entry name" value="Ankyrin_rpt"/>
</dbReference>
<dbReference type="Gene3D" id="1.25.40.20">
    <property type="entry name" value="Ankyrin repeat-containing domain"/>
    <property type="match status" value="2"/>
</dbReference>
<dbReference type="PANTHER" id="PTHR24171">
    <property type="entry name" value="ANKYRIN REPEAT DOMAIN-CONTAINING PROTEIN 39-RELATED"/>
    <property type="match status" value="1"/>
</dbReference>
<feature type="repeat" description="ANK" evidence="3">
    <location>
        <begin position="37"/>
        <end position="69"/>
    </location>
</feature>
<dbReference type="InterPro" id="IPR036770">
    <property type="entry name" value="Ankyrin_rpt-contain_sf"/>
</dbReference>
<dbReference type="Pfam" id="PF12796">
    <property type="entry name" value="Ank_2"/>
    <property type="match status" value="2"/>
</dbReference>
<dbReference type="PROSITE" id="PS50088">
    <property type="entry name" value="ANK_REPEAT"/>
    <property type="match status" value="3"/>
</dbReference>
<feature type="region of interest" description="Disordered" evidence="4">
    <location>
        <begin position="197"/>
        <end position="230"/>
    </location>
</feature>
<reference evidence="5" key="1">
    <citation type="submission" date="2024-05" db="EMBL/GenBank/DDBJ databases">
        <title>30 novel species of actinomycetes from the DSMZ collection.</title>
        <authorList>
            <person name="Nouioui I."/>
        </authorList>
    </citation>
    <scope>NUCLEOTIDE SEQUENCE</scope>
    <source>
        <strain evidence="5">DSM 41527</strain>
    </source>
</reference>
<dbReference type="RefSeq" id="WP_311621923.1">
    <property type="nucleotide sequence ID" value="NZ_JAVRFE010000002.1"/>
</dbReference>
<evidence type="ECO:0000256" key="1">
    <source>
        <dbReference type="ARBA" id="ARBA00022737"/>
    </source>
</evidence>
<feature type="repeat" description="ANK" evidence="3">
    <location>
        <begin position="141"/>
        <end position="173"/>
    </location>
</feature>
<comment type="caution">
    <text evidence="5">The sequence shown here is derived from an EMBL/GenBank/DDBJ whole genome shotgun (WGS) entry which is preliminary data.</text>
</comment>
<evidence type="ECO:0000313" key="5">
    <source>
        <dbReference type="EMBL" id="MDT0454481.1"/>
    </source>
</evidence>
<dbReference type="PRINTS" id="PR01415">
    <property type="entry name" value="ANKYRIN"/>
</dbReference>
<sequence>MTKSLTQRLITALERGQVHRVDAFLRQGASPSAANADGETPLYLAAVSGHTELVRLLLEAGAPPDAESRGEPGSSGLPLCAAACWDHFEAVRALLAHGADPDRREDDGTGCSPLMWAAAGGHHRTARPLLEADADPDARHRGRTPLMAAAERGSIAVVRALLCHGADPRLTDAWGRTAGDLARERCSKDIESELRERARAARDSRSARGARDSRCEVRRSPRSEGTELVEVTVSSPDGRGAAQWQGETGHALIATLLQDALRG</sequence>